<comment type="caution">
    <text evidence="1">The sequence shown here is derived from an EMBL/GenBank/DDBJ whole genome shotgun (WGS) entry which is preliminary data.</text>
</comment>
<dbReference type="AlphaFoldDB" id="A0AAE0PJU8"/>
<evidence type="ECO:0000313" key="2">
    <source>
        <dbReference type="Proteomes" id="UP001281003"/>
    </source>
</evidence>
<evidence type="ECO:0000313" key="1">
    <source>
        <dbReference type="EMBL" id="KAK3401144.1"/>
    </source>
</evidence>
<protein>
    <submittedName>
        <fullName evidence="1">Uncharacterized protein</fullName>
    </submittedName>
</protein>
<keyword evidence="2" id="KW-1185">Reference proteome</keyword>
<sequence length="172" mass="19518">MFKVPWHLKPTDLCQRPTVPFPPGETPSHYLVHWVDKVHRVLNGLVQRPCVIVLILLFFCPPITPKCAIPETCHWTCPALDMCLPREGRQRSHYPSGVHCCRFDMCSVKQKSGNTLVIECTLLSSRRLPLLLPTSRLEVQVVMPAPCRLEVRIEEDCQARTSIRQLNGAGTL</sequence>
<name>A0AAE0PJU8_SORBR</name>
<reference evidence="1" key="1">
    <citation type="journal article" date="2023" name="Mol. Phylogenet. Evol.">
        <title>Genome-scale phylogeny and comparative genomics of the fungal order Sordariales.</title>
        <authorList>
            <person name="Hensen N."/>
            <person name="Bonometti L."/>
            <person name="Westerberg I."/>
            <person name="Brannstrom I.O."/>
            <person name="Guillou S."/>
            <person name="Cros-Aarteil S."/>
            <person name="Calhoun S."/>
            <person name="Haridas S."/>
            <person name="Kuo A."/>
            <person name="Mondo S."/>
            <person name="Pangilinan J."/>
            <person name="Riley R."/>
            <person name="LaButti K."/>
            <person name="Andreopoulos B."/>
            <person name="Lipzen A."/>
            <person name="Chen C."/>
            <person name="Yan M."/>
            <person name="Daum C."/>
            <person name="Ng V."/>
            <person name="Clum A."/>
            <person name="Steindorff A."/>
            <person name="Ohm R.A."/>
            <person name="Martin F."/>
            <person name="Silar P."/>
            <person name="Natvig D.O."/>
            <person name="Lalanne C."/>
            <person name="Gautier V."/>
            <person name="Ament-Velasquez S.L."/>
            <person name="Kruys A."/>
            <person name="Hutchinson M.I."/>
            <person name="Powell A.J."/>
            <person name="Barry K."/>
            <person name="Miller A.N."/>
            <person name="Grigoriev I.V."/>
            <person name="Debuchy R."/>
            <person name="Gladieux P."/>
            <person name="Hiltunen Thoren M."/>
            <person name="Johannesson H."/>
        </authorList>
    </citation>
    <scope>NUCLEOTIDE SEQUENCE</scope>
    <source>
        <strain evidence="1">FGSC 1904</strain>
    </source>
</reference>
<gene>
    <name evidence="1" type="ORF">B0T20DRAFT_161370</name>
</gene>
<organism evidence="1 2">
    <name type="scientific">Sordaria brevicollis</name>
    <dbReference type="NCBI Taxonomy" id="83679"/>
    <lineage>
        <taxon>Eukaryota</taxon>
        <taxon>Fungi</taxon>
        <taxon>Dikarya</taxon>
        <taxon>Ascomycota</taxon>
        <taxon>Pezizomycotina</taxon>
        <taxon>Sordariomycetes</taxon>
        <taxon>Sordariomycetidae</taxon>
        <taxon>Sordariales</taxon>
        <taxon>Sordariaceae</taxon>
        <taxon>Sordaria</taxon>
    </lineage>
</organism>
<accession>A0AAE0PJU8</accession>
<dbReference type="EMBL" id="JAUTDP010000003">
    <property type="protein sequence ID" value="KAK3401144.1"/>
    <property type="molecule type" value="Genomic_DNA"/>
</dbReference>
<dbReference type="Proteomes" id="UP001281003">
    <property type="component" value="Unassembled WGS sequence"/>
</dbReference>
<reference evidence="1" key="2">
    <citation type="submission" date="2023-07" db="EMBL/GenBank/DDBJ databases">
        <authorList>
            <consortium name="Lawrence Berkeley National Laboratory"/>
            <person name="Haridas S."/>
            <person name="Hensen N."/>
            <person name="Bonometti L."/>
            <person name="Westerberg I."/>
            <person name="Brannstrom I.O."/>
            <person name="Guillou S."/>
            <person name="Cros-Aarteil S."/>
            <person name="Calhoun S."/>
            <person name="Kuo A."/>
            <person name="Mondo S."/>
            <person name="Pangilinan J."/>
            <person name="Riley R."/>
            <person name="LaButti K."/>
            <person name="Andreopoulos B."/>
            <person name="Lipzen A."/>
            <person name="Chen C."/>
            <person name="Yanf M."/>
            <person name="Daum C."/>
            <person name="Ng V."/>
            <person name="Clum A."/>
            <person name="Steindorff A."/>
            <person name="Ohm R."/>
            <person name="Martin F."/>
            <person name="Silar P."/>
            <person name="Natvig D."/>
            <person name="Lalanne C."/>
            <person name="Gautier V."/>
            <person name="Ament-velasquez S.L."/>
            <person name="Kruys A."/>
            <person name="Hutchinson M.I."/>
            <person name="Powell A.J."/>
            <person name="Barry K."/>
            <person name="Miller A.N."/>
            <person name="Grigoriev I.V."/>
            <person name="Debuchy R."/>
            <person name="Gladieux P."/>
            <person name="Thoren M.H."/>
            <person name="Johannesson H."/>
        </authorList>
    </citation>
    <scope>NUCLEOTIDE SEQUENCE</scope>
    <source>
        <strain evidence="1">FGSC 1904</strain>
    </source>
</reference>
<proteinExistence type="predicted"/>